<evidence type="ECO:0000256" key="5">
    <source>
        <dbReference type="ARBA" id="ARBA00023136"/>
    </source>
</evidence>
<keyword evidence="2" id="KW-0813">Transport</keyword>
<evidence type="ECO:0000256" key="8">
    <source>
        <dbReference type="SAM" id="SignalP"/>
    </source>
</evidence>
<name>A0ABU5PK57_9BACL</name>
<dbReference type="SUPFAM" id="SSF53850">
    <property type="entry name" value="Periplasmic binding protein-like II"/>
    <property type="match status" value="1"/>
</dbReference>
<dbReference type="InterPro" id="IPR006059">
    <property type="entry name" value="SBP"/>
</dbReference>
<evidence type="ECO:0000256" key="4">
    <source>
        <dbReference type="ARBA" id="ARBA00022729"/>
    </source>
</evidence>
<organism evidence="9 10">
    <name type="scientific">Paenibacillus phoenicis</name>
    <dbReference type="NCBI Taxonomy" id="554117"/>
    <lineage>
        <taxon>Bacteria</taxon>
        <taxon>Bacillati</taxon>
        <taxon>Bacillota</taxon>
        <taxon>Bacilli</taxon>
        <taxon>Bacillales</taxon>
        <taxon>Paenibacillaceae</taxon>
        <taxon>Paenibacillus</taxon>
    </lineage>
</organism>
<keyword evidence="6" id="KW-0564">Palmitate</keyword>
<dbReference type="PANTHER" id="PTHR43649:SF33">
    <property type="entry name" value="POLYGALACTURONAN_RHAMNOGALACTURONAN-BINDING PROTEIN YTCQ"/>
    <property type="match status" value="1"/>
</dbReference>
<evidence type="ECO:0000256" key="6">
    <source>
        <dbReference type="ARBA" id="ARBA00023139"/>
    </source>
</evidence>
<keyword evidence="7" id="KW-0449">Lipoprotein</keyword>
<dbReference type="Proteomes" id="UP001292216">
    <property type="component" value="Unassembled WGS sequence"/>
</dbReference>
<proteinExistence type="inferred from homology"/>
<dbReference type="PROSITE" id="PS51257">
    <property type="entry name" value="PROKAR_LIPOPROTEIN"/>
    <property type="match status" value="1"/>
</dbReference>
<dbReference type="PANTHER" id="PTHR43649">
    <property type="entry name" value="ARABINOSE-BINDING PROTEIN-RELATED"/>
    <property type="match status" value="1"/>
</dbReference>
<protein>
    <submittedName>
        <fullName evidence="9">Extracellular solute-binding protein</fullName>
    </submittedName>
</protein>
<comment type="caution">
    <text evidence="9">The sequence shown here is derived from an EMBL/GenBank/DDBJ whole genome shotgun (WGS) entry which is preliminary data.</text>
</comment>
<dbReference type="PROSITE" id="PS01037">
    <property type="entry name" value="SBP_BACTERIAL_1"/>
    <property type="match status" value="1"/>
</dbReference>
<sequence length="451" mass="49560">MKKNKAFIGLLALMLVLTLLAGCGGNNRNNAAQNNAAGNAGTANSGTEQTAGRDISGEITVITQRTDIVDTVFKDYAAEFNKEYPNVKVNFQALSDYEGQITVRMNSDDYGDVLLLPTSIPLADTPEFFEPLGTLEEMSKQYIGLEERTVDGKVYGIPIAVNFSGILYNKKVFNDAGVTTTPRTPDEFLAALHKIKEKGDAIPLYSNYADSWPLTQWEAVLTTVAGDVDYVNVIQPNTDDNFVPGQPHYELYKVMYDTAKQGLIEDDPTTTNWEASKADMANGKIGAMVLGSWAIGQVQGLAENPDDIAYMPFPTNAKEIIMPLADDYTLGISKHSKHKEAARAWVDWFINKSGYPTEQAGGMSPVVGAPLPESLKQFEGTDVKFELQTPAKPGQEGLVDKIDKDAEIGLWQPEFKKRIMEAAIGNLNESYDDIMKDLNDAWVKSRAKFVK</sequence>
<feature type="chain" id="PRO_5047141212" evidence="8">
    <location>
        <begin position="22"/>
        <end position="451"/>
    </location>
</feature>
<dbReference type="Gene3D" id="3.40.190.10">
    <property type="entry name" value="Periplasmic binding protein-like II"/>
    <property type="match status" value="2"/>
</dbReference>
<evidence type="ECO:0000256" key="7">
    <source>
        <dbReference type="ARBA" id="ARBA00023288"/>
    </source>
</evidence>
<evidence type="ECO:0000256" key="3">
    <source>
        <dbReference type="ARBA" id="ARBA00022475"/>
    </source>
</evidence>
<reference evidence="9 10" key="1">
    <citation type="submission" date="2023-12" db="EMBL/GenBank/DDBJ databases">
        <title>Whole genome sequencing of Paenibacillus phoenicis isolated from the Phoenix Mars Lander spacecraft assembly facility.</title>
        <authorList>
            <person name="Garcia A."/>
            <person name="Venkateswaran K."/>
        </authorList>
    </citation>
    <scope>NUCLEOTIDE SEQUENCE [LARGE SCALE GENOMIC DNA]</scope>
    <source>
        <strain evidence="9 10">3PO2SA</strain>
    </source>
</reference>
<feature type="signal peptide" evidence="8">
    <location>
        <begin position="1"/>
        <end position="21"/>
    </location>
</feature>
<keyword evidence="10" id="KW-1185">Reference proteome</keyword>
<dbReference type="InterPro" id="IPR050490">
    <property type="entry name" value="Bact_solute-bd_prot1"/>
</dbReference>
<evidence type="ECO:0000256" key="2">
    <source>
        <dbReference type="ARBA" id="ARBA00022448"/>
    </source>
</evidence>
<gene>
    <name evidence="9" type="ORF">U9M73_10010</name>
</gene>
<evidence type="ECO:0000313" key="9">
    <source>
        <dbReference type="EMBL" id="MEA3570333.1"/>
    </source>
</evidence>
<dbReference type="InterPro" id="IPR006061">
    <property type="entry name" value="SBP_1_CS"/>
</dbReference>
<evidence type="ECO:0000313" key="10">
    <source>
        <dbReference type="Proteomes" id="UP001292216"/>
    </source>
</evidence>
<keyword evidence="5" id="KW-0472">Membrane</keyword>
<keyword evidence="3" id="KW-1003">Cell membrane</keyword>
<dbReference type="Pfam" id="PF01547">
    <property type="entry name" value="SBP_bac_1"/>
    <property type="match status" value="1"/>
</dbReference>
<evidence type="ECO:0000256" key="1">
    <source>
        <dbReference type="ARBA" id="ARBA00008520"/>
    </source>
</evidence>
<accession>A0ABU5PK57</accession>
<dbReference type="RefSeq" id="WP_028539689.1">
    <property type="nucleotide sequence ID" value="NZ_CBCSKM010000004.1"/>
</dbReference>
<comment type="similarity">
    <text evidence="1">Belongs to the bacterial solute-binding protein 1 family.</text>
</comment>
<dbReference type="EMBL" id="JAYERP010000001">
    <property type="protein sequence ID" value="MEA3570333.1"/>
    <property type="molecule type" value="Genomic_DNA"/>
</dbReference>
<keyword evidence="4 8" id="KW-0732">Signal</keyword>